<dbReference type="eggNOG" id="COG1053">
    <property type="taxonomic scope" value="Bacteria"/>
</dbReference>
<evidence type="ECO:0000256" key="5">
    <source>
        <dbReference type="ARBA" id="ARBA00023014"/>
    </source>
</evidence>
<organism evidence="6 7">
    <name type="scientific">Ancylobacter novellus (strain ATCC 8093 / DSM 506 / JCM 20403 / CCM 1077 / IAM 12100 / NBRC 12443 / NCIMB 10456)</name>
    <name type="common">Starkeya novella</name>
    <dbReference type="NCBI Taxonomy" id="639283"/>
    <lineage>
        <taxon>Bacteria</taxon>
        <taxon>Pseudomonadati</taxon>
        <taxon>Pseudomonadota</taxon>
        <taxon>Alphaproteobacteria</taxon>
        <taxon>Hyphomicrobiales</taxon>
        <taxon>Xanthobacteraceae</taxon>
        <taxon>Ancylobacter</taxon>
    </lineage>
</organism>
<dbReference type="PANTHER" id="PTHR43498">
    <property type="entry name" value="FERREDOXIN:COB-COM HETERODISULFIDE REDUCTASE SUBUNIT A"/>
    <property type="match status" value="1"/>
</dbReference>
<evidence type="ECO:0000256" key="1">
    <source>
        <dbReference type="ARBA" id="ARBA00022485"/>
    </source>
</evidence>
<keyword evidence="7" id="KW-1185">Reference proteome</keyword>
<proteinExistence type="predicted"/>
<accession>D7A2Q3</accession>
<keyword evidence="2" id="KW-0479">Metal-binding</keyword>
<dbReference type="GO" id="GO:0051539">
    <property type="term" value="F:4 iron, 4 sulfur cluster binding"/>
    <property type="evidence" value="ECO:0007669"/>
    <property type="project" value="UniProtKB-KW"/>
</dbReference>
<dbReference type="KEGG" id="sno:Snov_4323"/>
<dbReference type="InterPro" id="IPR008143">
    <property type="entry name" value="Ala_DH/PNT_CS2"/>
</dbReference>
<dbReference type="HOGENOM" id="CLU_045820_0_0_5"/>
<evidence type="ECO:0000256" key="4">
    <source>
        <dbReference type="ARBA" id="ARBA00023004"/>
    </source>
</evidence>
<dbReference type="PROSITE" id="PS00837">
    <property type="entry name" value="ALADH_PNT_2"/>
    <property type="match status" value="1"/>
</dbReference>
<dbReference type="AlphaFoldDB" id="D7A2Q3"/>
<keyword evidence="4" id="KW-0408">Iron</keyword>
<dbReference type="InterPro" id="IPR036188">
    <property type="entry name" value="FAD/NAD-bd_sf"/>
</dbReference>
<keyword evidence="3" id="KW-0560">Oxidoreductase</keyword>
<dbReference type="OrthoDB" id="9777740at2"/>
<keyword evidence="5" id="KW-0411">Iron-sulfur</keyword>
<evidence type="ECO:0000313" key="7">
    <source>
        <dbReference type="Proteomes" id="UP000006633"/>
    </source>
</evidence>
<gene>
    <name evidence="6" type="ordered locus">Snov_4323</name>
</gene>
<dbReference type="STRING" id="639283.Snov_4323"/>
<dbReference type="EMBL" id="CP002026">
    <property type="protein sequence ID" value="ADH91583.1"/>
    <property type="molecule type" value="Genomic_DNA"/>
</dbReference>
<dbReference type="PANTHER" id="PTHR43498:SF1">
    <property type="entry name" value="COB--COM HETERODISULFIDE REDUCTASE IRON-SULFUR SUBUNIT A"/>
    <property type="match status" value="1"/>
</dbReference>
<sequence length="455" mass="48609">MAIIEETARITPVRHTADVLVVGGGAAGMAAAVAARRLGADVLLVERNGYLGGTLSMVTLGSICGLYAVTPTEVIPVVAGFASEFVERMQRLGGSKGPLRWLETASLPYDPTIAKLVGDEMASEAQLRVAFHSQAVDVVCEENRVNGVIFESRDGRWACLAKVIIDCTGNADIASLAGAEFEHDPAEIQAPTTMFRFGGVDTERTARMTRDELRRFLEEAVAAGMPLPRTAGGMFSPHPGSMHLNITRVLKDGRSPDPLNTAELTEAEMEGRRQLRLYLEAFRRFVPGYENAYIADVGAEIGVRESRRIVGDYRLTLEDVLGEARFEDSIACSAWPVEEHGAGRATRWVFLKPGTFYELPYRMMLPAYVDGLLVAGRCASATHDAHASMRVAGVCMALGEAAGVAAAQAVLAGANAPDLRKLDIGKLQAQLGKQGAIAGAHAVQSITATAEKVVS</sequence>
<dbReference type="SUPFAM" id="SSF51905">
    <property type="entry name" value="FAD/NAD(P)-binding domain"/>
    <property type="match status" value="1"/>
</dbReference>
<evidence type="ECO:0000256" key="3">
    <source>
        <dbReference type="ARBA" id="ARBA00023002"/>
    </source>
</evidence>
<dbReference type="Pfam" id="PF12831">
    <property type="entry name" value="FAD_oxidored"/>
    <property type="match status" value="1"/>
</dbReference>
<dbReference type="GO" id="GO:0046872">
    <property type="term" value="F:metal ion binding"/>
    <property type="evidence" value="ECO:0007669"/>
    <property type="project" value="UniProtKB-KW"/>
</dbReference>
<keyword evidence="1" id="KW-0004">4Fe-4S</keyword>
<dbReference type="RefSeq" id="WP_013169083.1">
    <property type="nucleotide sequence ID" value="NC_014217.1"/>
</dbReference>
<reference evidence="6 7" key="1">
    <citation type="journal article" date="2012" name="Stand. Genomic Sci.">
        <title>Complete genome sequence of the facultatively chemolithoautotrophic and methylotrophic alpha Proteobacterium Starkeya novella type strain (ATCC 8093(T)).</title>
        <authorList>
            <person name="Kappler U."/>
            <person name="Davenport K."/>
            <person name="Beatson S."/>
            <person name="Lucas S."/>
            <person name="Lapidus A."/>
            <person name="Copeland A."/>
            <person name="Berry K.W."/>
            <person name="Glavina Del Rio T."/>
            <person name="Hammon N."/>
            <person name="Dalin E."/>
            <person name="Tice H."/>
            <person name="Pitluck S."/>
            <person name="Richardson P."/>
            <person name="Bruce D."/>
            <person name="Goodwin L.A."/>
            <person name="Han C."/>
            <person name="Tapia R."/>
            <person name="Detter J.C."/>
            <person name="Chang Y.J."/>
            <person name="Jeffries C.D."/>
            <person name="Land M."/>
            <person name="Hauser L."/>
            <person name="Kyrpides N.C."/>
            <person name="Goker M."/>
            <person name="Ivanova N."/>
            <person name="Klenk H.P."/>
            <person name="Woyke T."/>
        </authorList>
    </citation>
    <scope>NUCLEOTIDE SEQUENCE [LARGE SCALE GENOMIC DNA]</scope>
    <source>
        <strain evidence="7">ATCC 8093 / DSM 506 / JCM 20403 / CCM 1077 / IAM 12100 / NBRC 12443 / NCIMB 10456</strain>
    </source>
</reference>
<evidence type="ECO:0000313" key="6">
    <source>
        <dbReference type="EMBL" id="ADH91583.1"/>
    </source>
</evidence>
<evidence type="ECO:0000256" key="2">
    <source>
        <dbReference type="ARBA" id="ARBA00022723"/>
    </source>
</evidence>
<dbReference type="GO" id="GO:0016491">
    <property type="term" value="F:oxidoreductase activity"/>
    <property type="evidence" value="ECO:0007669"/>
    <property type="project" value="UniProtKB-KW"/>
</dbReference>
<dbReference type="PRINTS" id="PR00411">
    <property type="entry name" value="PNDRDTASEI"/>
</dbReference>
<dbReference type="Gene3D" id="3.50.50.60">
    <property type="entry name" value="FAD/NAD(P)-binding domain"/>
    <property type="match status" value="1"/>
</dbReference>
<name>D7A2Q3_ANCN5</name>
<protein>
    <submittedName>
        <fullName evidence="6">FAD dependent oxidoreductase</fullName>
    </submittedName>
</protein>
<dbReference type="InterPro" id="IPR039650">
    <property type="entry name" value="HdrA-like"/>
</dbReference>
<dbReference type="Proteomes" id="UP000006633">
    <property type="component" value="Chromosome"/>
</dbReference>